<evidence type="ECO:0000313" key="4">
    <source>
        <dbReference type="Proteomes" id="UP000315343"/>
    </source>
</evidence>
<comment type="similarity">
    <text evidence="1">Belongs to the DnaB/DnaD family.</text>
</comment>
<reference evidence="3 4" key="1">
    <citation type="submission" date="2019-07" db="EMBL/GenBank/DDBJ databases">
        <title>Genomic Encyclopedia of Type Strains, Phase I: the one thousand microbial genomes (KMG-I) project.</title>
        <authorList>
            <person name="Kyrpides N."/>
        </authorList>
    </citation>
    <scope>NUCLEOTIDE SEQUENCE [LARGE SCALE GENOMIC DNA]</scope>
    <source>
        <strain evidence="3 4">DSM 13558</strain>
    </source>
</reference>
<dbReference type="Proteomes" id="UP000315343">
    <property type="component" value="Unassembled WGS sequence"/>
</dbReference>
<dbReference type="EMBL" id="VLKH01000011">
    <property type="protein sequence ID" value="TWH77925.1"/>
    <property type="molecule type" value="Genomic_DNA"/>
</dbReference>
<dbReference type="InterPro" id="IPR006343">
    <property type="entry name" value="DnaB/C_C"/>
</dbReference>
<feature type="domain" description="DnaB/C C-terminal" evidence="2">
    <location>
        <begin position="139"/>
        <end position="211"/>
    </location>
</feature>
<dbReference type="Gene3D" id="1.10.10.630">
    <property type="entry name" value="DnaD domain-like"/>
    <property type="match status" value="2"/>
</dbReference>
<gene>
    <name evidence="3" type="ORF">LY60_03113</name>
</gene>
<dbReference type="PIRSF" id="PIRSF033722">
    <property type="entry name" value="DnaD_CA_C3587_prd"/>
    <property type="match status" value="1"/>
</dbReference>
<organism evidence="3 4">
    <name type="scientific">Sedimentibacter saalensis</name>
    <dbReference type="NCBI Taxonomy" id="130788"/>
    <lineage>
        <taxon>Bacteria</taxon>
        <taxon>Bacillati</taxon>
        <taxon>Bacillota</taxon>
        <taxon>Tissierellia</taxon>
        <taxon>Sedimentibacter</taxon>
    </lineage>
</organism>
<dbReference type="InterPro" id="IPR053162">
    <property type="entry name" value="DnaD"/>
</dbReference>
<dbReference type="NCBIfam" id="TIGR01446">
    <property type="entry name" value="DnaD_dom"/>
    <property type="match status" value="2"/>
</dbReference>
<dbReference type="SUPFAM" id="SSF158499">
    <property type="entry name" value="DnaD domain-like"/>
    <property type="match status" value="2"/>
</dbReference>
<dbReference type="InterPro" id="IPR034829">
    <property type="entry name" value="DnaD-like_sf"/>
</dbReference>
<evidence type="ECO:0000313" key="3">
    <source>
        <dbReference type="EMBL" id="TWH77925.1"/>
    </source>
</evidence>
<accession>A0A562J4X7</accession>
<dbReference type="PANTHER" id="PTHR37293:SF5">
    <property type="entry name" value="DNA REPLICATION PROTEIN"/>
    <property type="match status" value="1"/>
</dbReference>
<protein>
    <submittedName>
        <fullName evidence="3">DnaD/phage-associated family protein</fullName>
    </submittedName>
</protein>
<sequence length="358" mass="42583">MHFILQEMKIDLGDTPIENIFINDYMPLAEGTYVKVYLMGYKYAKDRQGNFNNETIAKDLKLPLSDVLNAWTYWENEGIVIKHETEDEYNYIIEFVNLKQLYIDNVYKHIAKNIPEKNYVDSHELITSSRSQENKEMMEEIEEMFGRPLKINEKQKIVTWLNTYKTKPEIMTQAFSYCINNKKVKRFSYIESVVSAWHDEGVDDIESMVEYLEKRNDRFSMYSRISKALGFNRTLTEAEMKTIDKWFDWGYSMDMILRCLENSTKINNPNINYFDSIMCSWNEKGFKNIEDLVNDKKTEVKTKSSIKEVQKQKNKFHNFDQKIKNYSEQELEEIARKKLQNKFNKLGLKIPGEGEENE</sequence>
<dbReference type="Pfam" id="PF07261">
    <property type="entry name" value="DnaB_2"/>
    <property type="match status" value="2"/>
</dbReference>
<evidence type="ECO:0000256" key="1">
    <source>
        <dbReference type="ARBA" id="ARBA00093462"/>
    </source>
</evidence>
<name>A0A562J4X7_9FIRM</name>
<keyword evidence="4" id="KW-1185">Reference proteome</keyword>
<evidence type="ECO:0000259" key="2">
    <source>
        <dbReference type="Pfam" id="PF07261"/>
    </source>
</evidence>
<feature type="domain" description="DnaB/C C-terminal" evidence="2">
    <location>
        <begin position="231"/>
        <end position="293"/>
    </location>
</feature>
<dbReference type="PANTHER" id="PTHR37293">
    <property type="entry name" value="PHAGE REPLICATION PROTEIN-RELATED"/>
    <property type="match status" value="1"/>
</dbReference>
<dbReference type="AlphaFoldDB" id="A0A562J4X7"/>
<dbReference type="OrthoDB" id="1652900at2"/>
<comment type="caution">
    <text evidence="3">The sequence shown here is derived from an EMBL/GenBank/DDBJ whole genome shotgun (WGS) entry which is preliminary data.</text>
</comment>
<dbReference type="InterPro" id="IPR017019">
    <property type="entry name" value="DNA_replication_prd_bac"/>
</dbReference>
<proteinExistence type="inferred from homology"/>